<proteinExistence type="predicted"/>
<name>A0A4Y5YSZ4_9MICO</name>
<dbReference type="Proteomes" id="UP000316125">
    <property type="component" value="Chromosome"/>
</dbReference>
<sequence>MSHAPELRTGVAPAGSLVLARRQHYSEFYGLAPLPESFGVVLGNCQAESLRTVMDTPEHRFVRVPAVHEMTADDTARLHEVVRAADTVVSQPIRDDYRDLPLGTRQIAAATDARVLTVPPVRFAGLHPFQAAIRVPGVEGDPPVVAYHDIRTLAAAAGIPVVAALTPDQVRAVGEASIDTLRLREQSADVRVSDLFDSVTADHARTVNHPGDAVWMPLGARVLAALGHAGGPTDPGRPLLNSVRAPLHPEVIEAWALPDEPRAHWIVDGTPIDDAEVRAAHLEWYAAHPEFVDAALTRLAPLLDVWRAG</sequence>
<dbReference type="Gene3D" id="3.40.50.12080">
    <property type="match status" value="1"/>
</dbReference>
<dbReference type="EMBL" id="CP041040">
    <property type="protein sequence ID" value="QDE35904.1"/>
    <property type="molecule type" value="Genomic_DNA"/>
</dbReference>
<dbReference type="AlphaFoldDB" id="A0A4Y5YSZ4"/>
<dbReference type="Pfam" id="PF18588">
    <property type="entry name" value="WcbI"/>
    <property type="match status" value="1"/>
</dbReference>
<reference evidence="2 3" key="1">
    <citation type="submission" date="2019-06" db="EMBL/GenBank/DDBJ databases">
        <title>Complete genome of Microbacterium foliorum M2.</title>
        <authorList>
            <person name="Cao G."/>
        </authorList>
    </citation>
    <scope>NUCLEOTIDE SEQUENCE [LARGE SCALE GENOMIC DNA]</scope>
    <source>
        <strain evidence="2 3">M2</strain>
    </source>
</reference>
<evidence type="ECO:0000259" key="1">
    <source>
        <dbReference type="Pfam" id="PF18588"/>
    </source>
</evidence>
<gene>
    <name evidence="2" type="ORF">FIV50_14565</name>
</gene>
<dbReference type="InterPro" id="IPR041307">
    <property type="entry name" value="WcbI"/>
</dbReference>
<accession>A0A4Y5YSZ4</accession>
<organism evidence="2 3">
    <name type="scientific">Microbacterium foliorum</name>
    <dbReference type="NCBI Taxonomy" id="104336"/>
    <lineage>
        <taxon>Bacteria</taxon>
        <taxon>Bacillati</taxon>
        <taxon>Actinomycetota</taxon>
        <taxon>Actinomycetes</taxon>
        <taxon>Micrococcales</taxon>
        <taxon>Microbacteriaceae</taxon>
        <taxon>Microbacterium</taxon>
    </lineage>
</organism>
<protein>
    <submittedName>
        <fullName evidence="2">Peptide ABC transporter ATPase</fullName>
    </submittedName>
</protein>
<dbReference type="RefSeq" id="WP_140038048.1">
    <property type="nucleotide sequence ID" value="NZ_CP041040.1"/>
</dbReference>
<evidence type="ECO:0000313" key="2">
    <source>
        <dbReference type="EMBL" id="QDE35904.1"/>
    </source>
</evidence>
<evidence type="ECO:0000313" key="3">
    <source>
        <dbReference type="Proteomes" id="UP000316125"/>
    </source>
</evidence>
<dbReference type="OrthoDB" id="3283619at2"/>
<feature type="domain" description="Polysaccharide biosynthesis enzyme WcbI" evidence="1">
    <location>
        <begin position="39"/>
        <end position="229"/>
    </location>
</feature>